<keyword evidence="2" id="KW-1185">Reference proteome</keyword>
<dbReference type="OrthoDB" id="9761723at2"/>
<evidence type="ECO:0008006" key="3">
    <source>
        <dbReference type="Google" id="ProtNLM"/>
    </source>
</evidence>
<name>A0A5D0R0M1_9FLAO</name>
<proteinExistence type="predicted"/>
<dbReference type="EMBL" id="VSKL01000001">
    <property type="protein sequence ID" value="TYB75072.1"/>
    <property type="molecule type" value="Genomic_DNA"/>
</dbReference>
<dbReference type="AlphaFoldDB" id="A0A5D0R0M1"/>
<evidence type="ECO:0000313" key="1">
    <source>
        <dbReference type="EMBL" id="TYB75072.1"/>
    </source>
</evidence>
<sequence length="502" mass="58643">MKKFVISFAILVVLFLITFNHFNKVFASKNHFVNTTEDFKILAKKTDIDIIFYGSSHAYTAYNPHIINEKCNVISYNLGSDGLRLSLTDLVLEESLKYTKPKLVILEVYGGSLTFPSTDKAKGYQLRALDFVSNFNFSKYSEISKIYNKSEYLGVLFPLFRNHKEWSSVDFFSYDKREEIDTDKGLYYSGFLGYNNIISKSKGRLKYKNFTKQKIKRDSTKTMLSNSSKKELLDFIEIANKNNIKVLIISSPDLRSNYNYYNLFDELNMFCNQLDIPFLNLNEYYKELNLNLDDFKDPGHLNIVGSVKASNFLANYINSNYTFDDRSNEQVWLNEIETLKDNTFLKKHIKLANSFPIQNQEELVISILKQGNSLKKRHEFLNGLPINGLTLFSNNKNDFVIFECEEGFNKEILDDKAFGIHKVVFEKDFELRPERFKKKNSNFISDKSYVDFITYNGKQYILLTFQKNTQIKEFKTIKLFLVNKDEFNGIIGKKLIIKELNF</sequence>
<organism evidence="1 2">
    <name type="scientific">Bizionia algoritergicola</name>
    <dbReference type="NCBI Taxonomy" id="291187"/>
    <lineage>
        <taxon>Bacteria</taxon>
        <taxon>Pseudomonadati</taxon>
        <taxon>Bacteroidota</taxon>
        <taxon>Flavobacteriia</taxon>
        <taxon>Flavobacteriales</taxon>
        <taxon>Flavobacteriaceae</taxon>
        <taxon>Bizionia</taxon>
    </lineage>
</organism>
<dbReference type="SUPFAM" id="SSF52266">
    <property type="entry name" value="SGNH hydrolase"/>
    <property type="match status" value="1"/>
</dbReference>
<dbReference type="RefSeq" id="WP_148367237.1">
    <property type="nucleotide sequence ID" value="NZ_VSKL01000001.1"/>
</dbReference>
<accession>A0A5D0R0M1</accession>
<protein>
    <recommendedName>
        <fullName evidence="3">SGNH/GDSL hydrolase family protein</fullName>
    </recommendedName>
</protein>
<comment type="caution">
    <text evidence="1">The sequence shown here is derived from an EMBL/GenBank/DDBJ whole genome shotgun (WGS) entry which is preliminary data.</text>
</comment>
<dbReference type="Proteomes" id="UP000324358">
    <property type="component" value="Unassembled WGS sequence"/>
</dbReference>
<gene>
    <name evidence="1" type="ORF">ES675_02765</name>
</gene>
<evidence type="ECO:0000313" key="2">
    <source>
        <dbReference type="Proteomes" id="UP000324358"/>
    </source>
</evidence>
<reference evidence="1 2" key="1">
    <citation type="submission" date="2019-08" db="EMBL/GenBank/DDBJ databases">
        <title>Genomes of Antarctic Bizionia species.</title>
        <authorList>
            <person name="Bowman J.P."/>
        </authorList>
    </citation>
    <scope>NUCLEOTIDE SEQUENCE [LARGE SCALE GENOMIC DNA]</scope>
    <source>
        <strain evidence="1 2">APA-1</strain>
    </source>
</reference>